<dbReference type="InParanoid" id="E9HIZ3"/>
<name>E9HIZ3_DAPPU</name>
<proteinExistence type="predicted"/>
<dbReference type="OrthoDB" id="6331371at2759"/>
<keyword evidence="2" id="KW-1185">Reference proteome</keyword>
<accession>E9HIZ3</accession>
<reference evidence="1 2" key="1">
    <citation type="journal article" date="2011" name="Science">
        <title>The ecoresponsive genome of Daphnia pulex.</title>
        <authorList>
            <person name="Colbourne J.K."/>
            <person name="Pfrender M.E."/>
            <person name="Gilbert D."/>
            <person name="Thomas W.K."/>
            <person name="Tucker A."/>
            <person name="Oakley T.H."/>
            <person name="Tokishita S."/>
            <person name="Aerts A."/>
            <person name="Arnold G.J."/>
            <person name="Basu M.K."/>
            <person name="Bauer D.J."/>
            <person name="Caceres C.E."/>
            <person name="Carmel L."/>
            <person name="Casola C."/>
            <person name="Choi J.H."/>
            <person name="Detter J.C."/>
            <person name="Dong Q."/>
            <person name="Dusheyko S."/>
            <person name="Eads B.D."/>
            <person name="Frohlich T."/>
            <person name="Geiler-Samerotte K.A."/>
            <person name="Gerlach D."/>
            <person name="Hatcher P."/>
            <person name="Jogdeo S."/>
            <person name="Krijgsveld J."/>
            <person name="Kriventseva E.V."/>
            <person name="Kultz D."/>
            <person name="Laforsch C."/>
            <person name="Lindquist E."/>
            <person name="Lopez J."/>
            <person name="Manak J.R."/>
            <person name="Muller J."/>
            <person name="Pangilinan J."/>
            <person name="Patwardhan R.P."/>
            <person name="Pitluck S."/>
            <person name="Pritham E.J."/>
            <person name="Rechtsteiner A."/>
            <person name="Rho M."/>
            <person name="Rogozin I.B."/>
            <person name="Sakarya O."/>
            <person name="Salamov A."/>
            <person name="Schaack S."/>
            <person name="Shapiro H."/>
            <person name="Shiga Y."/>
            <person name="Skalitzky C."/>
            <person name="Smith Z."/>
            <person name="Souvorov A."/>
            <person name="Sung W."/>
            <person name="Tang Z."/>
            <person name="Tsuchiya D."/>
            <person name="Tu H."/>
            <person name="Vos H."/>
            <person name="Wang M."/>
            <person name="Wolf Y.I."/>
            <person name="Yamagata H."/>
            <person name="Yamada T."/>
            <person name="Ye Y."/>
            <person name="Shaw J.R."/>
            <person name="Andrews J."/>
            <person name="Crease T.J."/>
            <person name="Tang H."/>
            <person name="Lucas S.M."/>
            <person name="Robertson H.M."/>
            <person name="Bork P."/>
            <person name="Koonin E.V."/>
            <person name="Zdobnov E.M."/>
            <person name="Grigoriev I.V."/>
            <person name="Lynch M."/>
            <person name="Boore J.L."/>
        </authorList>
    </citation>
    <scope>NUCLEOTIDE SEQUENCE [LARGE SCALE GENOMIC DNA]</scope>
</reference>
<gene>
    <name evidence="1" type="ORF">DAPPUDRAFT_114694</name>
</gene>
<dbReference type="PhylomeDB" id="E9HIZ3"/>
<sequence>MNVAEPYRPSSLPPDHQYQQHFIMALCYPSDEIMATAADRLAIAQRNGDRMTVGVDSPWIDIWRQCLSQLETRRRPSGHCVKEHGGRVNNLEEAASEKGL</sequence>
<dbReference type="KEGG" id="dpx:DAPPUDRAFT_114694"/>
<dbReference type="EMBL" id="GL732658">
    <property type="protein sequence ID" value="EFX68301.1"/>
    <property type="molecule type" value="Genomic_DNA"/>
</dbReference>
<protein>
    <submittedName>
        <fullName evidence="1">Uncharacterized protein</fullName>
    </submittedName>
</protein>
<dbReference type="Proteomes" id="UP000000305">
    <property type="component" value="Unassembled WGS sequence"/>
</dbReference>
<organism evidence="1 2">
    <name type="scientific">Daphnia pulex</name>
    <name type="common">Water flea</name>
    <dbReference type="NCBI Taxonomy" id="6669"/>
    <lineage>
        <taxon>Eukaryota</taxon>
        <taxon>Metazoa</taxon>
        <taxon>Ecdysozoa</taxon>
        <taxon>Arthropoda</taxon>
        <taxon>Crustacea</taxon>
        <taxon>Branchiopoda</taxon>
        <taxon>Diplostraca</taxon>
        <taxon>Cladocera</taxon>
        <taxon>Anomopoda</taxon>
        <taxon>Daphniidae</taxon>
        <taxon>Daphnia</taxon>
    </lineage>
</organism>
<evidence type="ECO:0000313" key="1">
    <source>
        <dbReference type="EMBL" id="EFX68301.1"/>
    </source>
</evidence>
<dbReference type="AlphaFoldDB" id="E9HIZ3"/>
<dbReference type="HOGENOM" id="CLU_2308807_0_0_1"/>
<evidence type="ECO:0000313" key="2">
    <source>
        <dbReference type="Proteomes" id="UP000000305"/>
    </source>
</evidence>